<dbReference type="GO" id="GO:0016491">
    <property type="term" value="F:oxidoreductase activity"/>
    <property type="evidence" value="ECO:0007669"/>
    <property type="project" value="UniProtKB-KW"/>
</dbReference>
<dbReference type="SUPFAM" id="SSF51735">
    <property type="entry name" value="NAD(P)-binding Rossmann-fold domains"/>
    <property type="match status" value="1"/>
</dbReference>
<reference evidence="4 5" key="1">
    <citation type="journal article" date="2015" name="Fungal Genet. Biol.">
        <title>Evolution of novel wood decay mechanisms in Agaricales revealed by the genome sequences of Fistulina hepatica and Cylindrobasidium torrendii.</title>
        <authorList>
            <person name="Floudas D."/>
            <person name="Held B.W."/>
            <person name="Riley R."/>
            <person name="Nagy L.G."/>
            <person name="Koehler G."/>
            <person name="Ransdell A.S."/>
            <person name="Younus H."/>
            <person name="Chow J."/>
            <person name="Chiniquy J."/>
            <person name="Lipzen A."/>
            <person name="Tritt A."/>
            <person name="Sun H."/>
            <person name="Haridas S."/>
            <person name="LaButti K."/>
            <person name="Ohm R.A."/>
            <person name="Kues U."/>
            <person name="Blanchette R.A."/>
            <person name="Grigoriev I.V."/>
            <person name="Minto R.E."/>
            <person name="Hibbett D.S."/>
        </authorList>
    </citation>
    <scope>NUCLEOTIDE SEQUENCE [LARGE SCALE GENOMIC DNA]</scope>
    <source>
        <strain evidence="4 5">ATCC 64428</strain>
    </source>
</reference>
<sequence length="257" mass="27228">PNDIRSLAQAPRLRLVQLTNAGAEVALRCPIWKEEASKDVWLANSSGVHTVCVPQYFIATTLALFHKLQTQIVISQVEKRWINGDEVGGGTLFIDELRGKTVGILGYGAIGREAARLSVAFGADVITANSSGCKKPFEGWTVPGTGDADGSIPSAWYSTASPSSFAEFLHHTDVLLVALPSTPATRYILNEETLAHLQPTAIVVNIGRGDLVSTPALLAALDSGKLAGAALDVTDPEPLPVGHALFGRKNVIVTSHM</sequence>
<dbReference type="EMBL" id="KN881833">
    <property type="protein sequence ID" value="KIY48411.1"/>
    <property type="molecule type" value="Genomic_DNA"/>
</dbReference>
<evidence type="ECO:0000259" key="3">
    <source>
        <dbReference type="Pfam" id="PF02826"/>
    </source>
</evidence>
<evidence type="ECO:0000313" key="4">
    <source>
        <dbReference type="EMBL" id="KIY48411.1"/>
    </source>
</evidence>
<keyword evidence="5" id="KW-1185">Reference proteome</keyword>
<dbReference type="Gene3D" id="3.40.50.720">
    <property type="entry name" value="NAD(P)-binding Rossmann-like Domain"/>
    <property type="match status" value="2"/>
</dbReference>
<evidence type="ECO:0000313" key="5">
    <source>
        <dbReference type="Proteomes" id="UP000054144"/>
    </source>
</evidence>
<feature type="domain" description="D-isomer specific 2-hydroxyacid dehydrogenase NAD-binding" evidence="3">
    <location>
        <begin position="160"/>
        <end position="257"/>
    </location>
</feature>
<name>A0A0D7AEW4_9AGAR</name>
<gene>
    <name evidence="4" type="ORF">FISHEDRAFT_25619</name>
</gene>
<evidence type="ECO:0000256" key="1">
    <source>
        <dbReference type="ARBA" id="ARBA00023002"/>
    </source>
</evidence>
<proteinExistence type="predicted"/>
<keyword evidence="2" id="KW-0520">NAD</keyword>
<feature type="domain" description="D-isomer specific 2-hydroxyacid dehydrogenase NAD-binding" evidence="3">
    <location>
        <begin position="75"/>
        <end position="132"/>
    </location>
</feature>
<dbReference type="Pfam" id="PF02826">
    <property type="entry name" value="2-Hacid_dh_C"/>
    <property type="match status" value="2"/>
</dbReference>
<dbReference type="PANTHER" id="PTHR43333">
    <property type="entry name" value="2-HACID_DH_C DOMAIN-CONTAINING PROTEIN"/>
    <property type="match status" value="1"/>
</dbReference>
<protein>
    <recommendedName>
        <fullName evidence="3">D-isomer specific 2-hydroxyacid dehydrogenase NAD-binding domain-containing protein</fullName>
    </recommendedName>
</protein>
<organism evidence="4 5">
    <name type="scientific">Fistulina hepatica ATCC 64428</name>
    <dbReference type="NCBI Taxonomy" id="1128425"/>
    <lineage>
        <taxon>Eukaryota</taxon>
        <taxon>Fungi</taxon>
        <taxon>Dikarya</taxon>
        <taxon>Basidiomycota</taxon>
        <taxon>Agaricomycotina</taxon>
        <taxon>Agaricomycetes</taxon>
        <taxon>Agaricomycetidae</taxon>
        <taxon>Agaricales</taxon>
        <taxon>Fistulinaceae</taxon>
        <taxon>Fistulina</taxon>
    </lineage>
</organism>
<dbReference type="InterPro" id="IPR036291">
    <property type="entry name" value="NAD(P)-bd_dom_sf"/>
</dbReference>
<accession>A0A0D7AEW4</accession>
<dbReference type="InterPro" id="IPR006140">
    <property type="entry name" value="D-isomer_DH_NAD-bd"/>
</dbReference>
<dbReference type="GO" id="GO:0051287">
    <property type="term" value="F:NAD binding"/>
    <property type="evidence" value="ECO:0007669"/>
    <property type="project" value="InterPro"/>
</dbReference>
<dbReference type="PANTHER" id="PTHR43333:SF1">
    <property type="entry name" value="D-ISOMER SPECIFIC 2-HYDROXYACID DEHYDROGENASE NAD-BINDING DOMAIN-CONTAINING PROTEIN"/>
    <property type="match status" value="1"/>
</dbReference>
<evidence type="ECO:0000256" key="2">
    <source>
        <dbReference type="ARBA" id="ARBA00023027"/>
    </source>
</evidence>
<keyword evidence="1" id="KW-0560">Oxidoreductase</keyword>
<feature type="non-terminal residue" evidence="4">
    <location>
        <position position="257"/>
    </location>
</feature>
<feature type="non-terminal residue" evidence="4">
    <location>
        <position position="1"/>
    </location>
</feature>
<dbReference type="AlphaFoldDB" id="A0A0D7AEW4"/>
<dbReference type="OrthoDB" id="298012at2759"/>
<dbReference type="Proteomes" id="UP000054144">
    <property type="component" value="Unassembled WGS sequence"/>
</dbReference>